<sequence length="169" mass="18659">MSLSSHVNPDAIIKQFREDFDKEQEREASAIFTSNAVSSVTPYSTRYSSKEEIPKFKIPKLGARADAVHHMLSNELDLDGIPNLNMASFVGTYMDREANQLVVENISKNLADADEYPALMALHARCISIISNLWNPQPGEQATGSATTGSSEAIMLGGLAMKKNWQQKR</sequence>
<dbReference type="Gene3D" id="4.10.280.50">
    <property type="match status" value="1"/>
</dbReference>
<proteinExistence type="inferred from homology"/>
<evidence type="ECO:0000256" key="4">
    <source>
        <dbReference type="ARBA" id="ARBA00022898"/>
    </source>
</evidence>
<dbReference type="SUPFAM" id="SSF53383">
    <property type="entry name" value="PLP-dependent transferases"/>
    <property type="match status" value="1"/>
</dbReference>
<comment type="cofactor">
    <cofactor evidence="1 7">
        <name>pyridoxal 5'-phosphate</name>
        <dbReference type="ChEBI" id="CHEBI:597326"/>
    </cofactor>
</comment>
<accession>F2RPL3</accession>
<evidence type="ECO:0000256" key="6">
    <source>
        <dbReference type="ARBA" id="ARBA00048868"/>
    </source>
</evidence>
<dbReference type="HOGENOM" id="CLU_1820338_0_0_1"/>
<dbReference type="InterPro" id="IPR015421">
    <property type="entry name" value="PyrdxlP-dep_Trfase_major"/>
</dbReference>
<evidence type="ECO:0000256" key="5">
    <source>
        <dbReference type="ARBA" id="ARBA00023239"/>
    </source>
</evidence>
<evidence type="ECO:0000256" key="3">
    <source>
        <dbReference type="ARBA" id="ARBA00012421"/>
    </source>
</evidence>
<evidence type="ECO:0000256" key="7">
    <source>
        <dbReference type="RuleBase" id="RU000382"/>
    </source>
</evidence>
<dbReference type="GO" id="GO:0005829">
    <property type="term" value="C:cytosol"/>
    <property type="evidence" value="ECO:0007669"/>
    <property type="project" value="TreeGrafter"/>
</dbReference>
<comment type="similarity">
    <text evidence="2 7">Belongs to the group II decarboxylase family.</text>
</comment>
<dbReference type="EMBL" id="GG698479">
    <property type="protein sequence ID" value="EGD93248.1"/>
    <property type="molecule type" value="Genomic_DNA"/>
</dbReference>
<evidence type="ECO:0000313" key="8">
    <source>
        <dbReference type="EMBL" id="EGD93248.1"/>
    </source>
</evidence>
<dbReference type="GO" id="GO:0004351">
    <property type="term" value="F:glutamate decarboxylase activity"/>
    <property type="evidence" value="ECO:0007669"/>
    <property type="project" value="UniProtKB-EC"/>
</dbReference>
<dbReference type="GO" id="GO:0006538">
    <property type="term" value="P:L-glutamate catabolic process"/>
    <property type="evidence" value="ECO:0007669"/>
    <property type="project" value="TreeGrafter"/>
</dbReference>
<reference evidence="9" key="1">
    <citation type="journal article" date="2012" name="MBio">
        <title>Comparative genome analysis of Trichophyton rubrum and related dermatophytes reveals candidate genes involved in infection.</title>
        <authorList>
            <person name="Martinez D.A."/>
            <person name="Oliver B.G."/>
            <person name="Graeser Y."/>
            <person name="Goldberg J.M."/>
            <person name="Li W."/>
            <person name="Martinez-Rossi N.M."/>
            <person name="Monod M."/>
            <person name="Shelest E."/>
            <person name="Barton R.C."/>
            <person name="Birch E."/>
            <person name="Brakhage A.A."/>
            <person name="Chen Z."/>
            <person name="Gurr S.J."/>
            <person name="Heiman D."/>
            <person name="Heitman J."/>
            <person name="Kosti I."/>
            <person name="Rossi A."/>
            <person name="Saif S."/>
            <person name="Samalova M."/>
            <person name="Saunders C.W."/>
            <person name="Shea T."/>
            <person name="Summerbell R.C."/>
            <person name="Xu J."/>
            <person name="Young S."/>
            <person name="Zeng Q."/>
            <person name="Birren B.W."/>
            <person name="Cuomo C.A."/>
            <person name="White T.C."/>
        </authorList>
    </citation>
    <scope>NUCLEOTIDE SEQUENCE [LARGE SCALE GENOMIC DNA]</scope>
    <source>
        <strain evidence="9">CBS 112818</strain>
    </source>
</reference>
<gene>
    <name evidence="8" type="ORF">TESG_00796</name>
</gene>
<dbReference type="PANTHER" id="PTHR43321:SF3">
    <property type="entry name" value="GLUTAMATE DECARBOXYLASE"/>
    <property type="match status" value="1"/>
</dbReference>
<name>F2RPL3_TRIT1</name>
<dbReference type="Gene3D" id="3.40.640.10">
    <property type="entry name" value="Type I PLP-dependent aspartate aminotransferase-like (Major domain)"/>
    <property type="match status" value="1"/>
</dbReference>
<evidence type="ECO:0000313" key="9">
    <source>
        <dbReference type="Proteomes" id="UP000009172"/>
    </source>
</evidence>
<keyword evidence="4 7" id="KW-0663">Pyridoxal phosphate</keyword>
<keyword evidence="9" id="KW-1185">Reference proteome</keyword>
<dbReference type="GO" id="GO:0030170">
    <property type="term" value="F:pyridoxal phosphate binding"/>
    <property type="evidence" value="ECO:0007669"/>
    <property type="project" value="InterPro"/>
</dbReference>
<keyword evidence="5 7" id="KW-0456">Lyase</keyword>
<comment type="catalytic activity">
    <reaction evidence="6">
        <text>L-glutamate + H(+) = 4-aminobutanoate + CO2</text>
        <dbReference type="Rhea" id="RHEA:17785"/>
        <dbReference type="ChEBI" id="CHEBI:15378"/>
        <dbReference type="ChEBI" id="CHEBI:16526"/>
        <dbReference type="ChEBI" id="CHEBI:29985"/>
        <dbReference type="ChEBI" id="CHEBI:59888"/>
        <dbReference type="EC" id="4.1.1.15"/>
    </reaction>
</comment>
<dbReference type="Pfam" id="PF00282">
    <property type="entry name" value="Pyridoxal_deC"/>
    <property type="match status" value="1"/>
</dbReference>
<evidence type="ECO:0000256" key="1">
    <source>
        <dbReference type="ARBA" id="ARBA00001933"/>
    </source>
</evidence>
<protein>
    <recommendedName>
        <fullName evidence="3">glutamate decarboxylase</fullName>
        <ecNumber evidence="3">4.1.1.15</ecNumber>
    </recommendedName>
</protein>
<dbReference type="InterPro" id="IPR010107">
    <property type="entry name" value="Glutamate_decarboxylase"/>
</dbReference>
<dbReference type="Proteomes" id="UP000009172">
    <property type="component" value="Unassembled WGS sequence"/>
</dbReference>
<evidence type="ECO:0000256" key="2">
    <source>
        <dbReference type="ARBA" id="ARBA00009533"/>
    </source>
</evidence>
<dbReference type="AlphaFoldDB" id="F2RPL3"/>
<dbReference type="InterPro" id="IPR015424">
    <property type="entry name" value="PyrdxlP-dep_Trfase"/>
</dbReference>
<feature type="non-terminal residue" evidence="8">
    <location>
        <position position="169"/>
    </location>
</feature>
<dbReference type="InterPro" id="IPR002129">
    <property type="entry name" value="PyrdxlP-dep_de-COase"/>
</dbReference>
<dbReference type="PANTHER" id="PTHR43321">
    <property type="entry name" value="GLUTAMATE DECARBOXYLASE"/>
    <property type="match status" value="1"/>
</dbReference>
<dbReference type="EC" id="4.1.1.15" evidence="3"/>
<organism evidence="8 9">
    <name type="scientific">Trichophyton tonsurans (strain CBS 112818)</name>
    <name type="common">Scalp ringworm fungus</name>
    <dbReference type="NCBI Taxonomy" id="647933"/>
    <lineage>
        <taxon>Eukaryota</taxon>
        <taxon>Fungi</taxon>
        <taxon>Dikarya</taxon>
        <taxon>Ascomycota</taxon>
        <taxon>Pezizomycotina</taxon>
        <taxon>Eurotiomycetes</taxon>
        <taxon>Eurotiomycetidae</taxon>
        <taxon>Onygenales</taxon>
        <taxon>Arthrodermataceae</taxon>
        <taxon>Trichophyton</taxon>
    </lineage>
</organism>